<sequence length="457" mass="48729">MNDKAPPDTLTHDVASFVFRTTSNDLSPSSRESAKRALVNILGCCIGGSHHEIVETAARALIPLAGGQTCTLLGRPERVDVLTAALINALSSAAYSFDDTHSEALLHPSGAVATTLLALAERQRLTGSDFLLSMVLGIEIASRLSKAVSVPPARGDIGWSQTGIAAGVGAAAAAAKALRLTSEQIGWAIGIAATQSSGFRAAHGSMSATLIFGHAAQTGLRAAILAQHGFDGPRAPLEGKYGYLSLFSSTPHFEYLLPPLGSPFEVEALAYKPYPCGAVIHPVVNAALQWHHSQGADRSRQIREVRLHTHPSAMALGFRRHPENVLEAKVSLFHWVATALRYGRADIAEGQLQVVQDPVIAQLRDRINVLTDDAIAPESAVLHVLFDSGEEQTVCIGHCKGSVTNPMSNDDINEKFYNQALLHIPMSEAATMCQRSWRIEELEDAADIIRAAAPSSI</sequence>
<evidence type="ECO:0000313" key="5">
    <source>
        <dbReference type="Proteomes" id="UP000238169"/>
    </source>
</evidence>
<dbReference type="RefSeq" id="WP_106854512.1">
    <property type="nucleotide sequence ID" value="NZ_OGTP01000005.1"/>
</dbReference>
<dbReference type="InterPro" id="IPR042183">
    <property type="entry name" value="MmgE/PrpD_sf_1"/>
</dbReference>
<proteinExistence type="inferred from homology"/>
<dbReference type="AlphaFoldDB" id="A0A2U3I3Z2"/>
<evidence type="ECO:0000259" key="2">
    <source>
        <dbReference type="Pfam" id="PF03972"/>
    </source>
</evidence>
<evidence type="ECO:0000313" key="4">
    <source>
        <dbReference type="EMBL" id="SPB14834.1"/>
    </source>
</evidence>
<evidence type="ECO:0000259" key="3">
    <source>
        <dbReference type="Pfam" id="PF19305"/>
    </source>
</evidence>
<comment type="similarity">
    <text evidence="1">Belongs to the PrpD family.</text>
</comment>
<accession>A0A2U3I3Z2</accession>
<dbReference type="SUPFAM" id="SSF103378">
    <property type="entry name" value="2-methylcitrate dehydratase PrpD"/>
    <property type="match status" value="1"/>
</dbReference>
<evidence type="ECO:0000256" key="1">
    <source>
        <dbReference type="ARBA" id="ARBA00006174"/>
    </source>
</evidence>
<dbReference type="InterPro" id="IPR045337">
    <property type="entry name" value="MmgE_PrpD_C"/>
</dbReference>
<dbReference type="Proteomes" id="UP000238169">
    <property type="component" value="Unassembled WGS sequence"/>
</dbReference>
<feature type="domain" description="MmgE/PrpD N-terminal" evidence="2">
    <location>
        <begin position="13"/>
        <end position="255"/>
    </location>
</feature>
<dbReference type="InterPro" id="IPR045336">
    <property type="entry name" value="MmgE_PrpD_N"/>
</dbReference>
<dbReference type="Pfam" id="PF19305">
    <property type="entry name" value="MmgE_PrpD_C"/>
    <property type="match status" value="1"/>
</dbReference>
<protein>
    <submittedName>
        <fullName evidence="4">MmgE/PrpD family protein</fullName>
    </submittedName>
</protein>
<dbReference type="OrthoDB" id="9797528at2"/>
<dbReference type="InterPro" id="IPR005656">
    <property type="entry name" value="MmgE_PrpD"/>
</dbReference>
<feature type="domain" description="MmgE/PrpD C-terminal" evidence="3">
    <location>
        <begin position="274"/>
        <end position="429"/>
    </location>
</feature>
<dbReference type="GO" id="GO:0016829">
    <property type="term" value="F:lyase activity"/>
    <property type="evidence" value="ECO:0007669"/>
    <property type="project" value="InterPro"/>
</dbReference>
<dbReference type="InterPro" id="IPR042188">
    <property type="entry name" value="MmgE/PrpD_sf_2"/>
</dbReference>
<dbReference type="PANTHER" id="PTHR16943:SF8">
    <property type="entry name" value="2-METHYLCITRATE DEHYDRATASE"/>
    <property type="match status" value="1"/>
</dbReference>
<dbReference type="EMBL" id="OGTP01000005">
    <property type="protein sequence ID" value="SPB14834.1"/>
    <property type="molecule type" value="Genomic_DNA"/>
</dbReference>
<dbReference type="Pfam" id="PF03972">
    <property type="entry name" value="MmgE_PrpD_N"/>
    <property type="match status" value="1"/>
</dbReference>
<dbReference type="Gene3D" id="1.10.4100.10">
    <property type="entry name" value="2-methylcitrate dehydratase PrpD"/>
    <property type="match status" value="1"/>
</dbReference>
<dbReference type="PANTHER" id="PTHR16943">
    <property type="entry name" value="2-METHYLCITRATE DEHYDRATASE-RELATED"/>
    <property type="match status" value="1"/>
</dbReference>
<reference evidence="5" key="1">
    <citation type="submission" date="2018-01" db="EMBL/GenBank/DDBJ databases">
        <authorList>
            <person name="Peeters C."/>
        </authorList>
    </citation>
    <scope>NUCLEOTIDE SEQUENCE [LARGE SCALE GENOMIC DNA]</scope>
</reference>
<organism evidence="4 5">
    <name type="scientific">Caballeronia novacaledonica</name>
    <dbReference type="NCBI Taxonomy" id="1544861"/>
    <lineage>
        <taxon>Bacteria</taxon>
        <taxon>Pseudomonadati</taxon>
        <taxon>Pseudomonadota</taxon>
        <taxon>Betaproteobacteria</taxon>
        <taxon>Burkholderiales</taxon>
        <taxon>Burkholderiaceae</taxon>
        <taxon>Caballeronia</taxon>
    </lineage>
</organism>
<keyword evidence="5" id="KW-1185">Reference proteome</keyword>
<name>A0A2U3I3Z2_9BURK</name>
<dbReference type="InterPro" id="IPR036148">
    <property type="entry name" value="MmgE/PrpD_sf"/>
</dbReference>
<gene>
    <name evidence="4" type="ORF">NOV72_02065</name>
</gene>
<dbReference type="Gene3D" id="3.30.1330.120">
    <property type="entry name" value="2-methylcitrate dehydratase PrpD"/>
    <property type="match status" value="1"/>
</dbReference>